<protein>
    <recommendedName>
        <fullName evidence="2">Protein max</fullName>
    </recommendedName>
    <alternativeName>
        <fullName evidence="10">Myc-associated factor X</fullName>
    </alternativeName>
</protein>
<evidence type="ECO:0000259" key="12">
    <source>
        <dbReference type="PROSITE" id="PS50888"/>
    </source>
</evidence>
<comment type="similarity">
    <text evidence="1">Belongs to the MAX family.</text>
</comment>
<dbReference type="SMART" id="SM00353">
    <property type="entry name" value="HLH"/>
    <property type="match status" value="1"/>
</dbReference>
<dbReference type="GO" id="GO:0046983">
    <property type="term" value="F:protein dimerization activity"/>
    <property type="evidence" value="ECO:0007669"/>
    <property type="project" value="InterPro"/>
</dbReference>
<evidence type="ECO:0000313" key="13">
    <source>
        <dbReference type="EMBL" id="CAD5121376.1"/>
    </source>
</evidence>
<keyword evidence="3" id="KW-0678">Repressor</keyword>
<dbReference type="InterPro" id="IPR036638">
    <property type="entry name" value="HLH_DNA-bd_sf"/>
</dbReference>
<dbReference type="Proteomes" id="UP000549394">
    <property type="component" value="Unassembled WGS sequence"/>
</dbReference>
<feature type="compositionally biased region" description="Polar residues" evidence="11">
    <location>
        <begin position="21"/>
        <end position="31"/>
    </location>
</feature>
<keyword evidence="14" id="KW-1185">Reference proteome</keyword>
<comment type="caution">
    <text evidence="13">The sequence shown here is derived from an EMBL/GenBank/DDBJ whole genome shotgun (WGS) entry which is preliminary data.</text>
</comment>
<evidence type="ECO:0000256" key="1">
    <source>
        <dbReference type="ARBA" id="ARBA00007628"/>
    </source>
</evidence>
<dbReference type="GO" id="GO:0045944">
    <property type="term" value="P:positive regulation of transcription by RNA polymerase II"/>
    <property type="evidence" value="ECO:0007669"/>
    <property type="project" value="TreeGrafter"/>
</dbReference>
<organism evidence="13 14">
    <name type="scientific">Dimorphilus gyrociliatus</name>
    <dbReference type="NCBI Taxonomy" id="2664684"/>
    <lineage>
        <taxon>Eukaryota</taxon>
        <taxon>Metazoa</taxon>
        <taxon>Spiralia</taxon>
        <taxon>Lophotrochozoa</taxon>
        <taxon>Annelida</taxon>
        <taxon>Polychaeta</taxon>
        <taxon>Polychaeta incertae sedis</taxon>
        <taxon>Dinophilidae</taxon>
        <taxon>Dimorphilus</taxon>
    </lineage>
</organism>
<keyword evidence="8" id="KW-0804">Transcription</keyword>
<evidence type="ECO:0000256" key="9">
    <source>
        <dbReference type="ARBA" id="ARBA00023242"/>
    </source>
</evidence>
<dbReference type="OrthoDB" id="8964853at2759"/>
<dbReference type="InterPro" id="IPR011598">
    <property type="entry name" value="bHLH_dom"/>
</dbReference>
<evidence type="ECO:0000256" key="6">
    <source>
        <dbReference type="ARBA" id="ARBA00023125"/>
    </source>
</evidence>
<dbReference type="Pfam" id="PF00010">
    <property type="entry name" value="HLH"/>
    <property type="match status" value="1"/>
</dbReference>
<sequence length="154" mass="17468">MMSDEDRDIDVESDEDEISSYPNSHYQTQAQKRAHHNALERKRRDHIKESFTGLRDAIPSLRGEKASRAQILKRATEYIIYVAKRNDKHQSDIDDVRRQNTLLDSQIRKLERSRGIIPSDAASPESSAGATATDSSSDGENFNAGPSRKRLRSK</sequence>
<feature type="region of interest" description="Disordered" evidence="11">
    <location>
        <begin position="110"/>
        <end position="154"/>
    </location>
</feature>
<accession>A0A7I8VYG3</accession>
<dbReference type="PANTHER" id="PTHR10328:SF3">
    <property type="entry name" value="PROTEIN MAX"/>
    <property type="match status" value="1"/>
</dbReference>
<evidence type="ECO:0000256" key="7">
    <source>
        <dbReference type="ARBA" id="ARBA00023159"/>
    </source>
</evidence>
<evidence type="ECO:0000313" key="14">
    <source>
        <dbReference type="Proteomes" id="UP000549394"/>
    </source>
</evidence>
<evidence type="ECO:0000256" key="8">
    <source>
        <dbReference type="ARBA" id="ARBA00023163"/>
    </source>
</evidence>
<dbReference type="GO" id="GO:0090575">
    <property type="term" value="C:RNA polymerase II transcription regulator complex"/>
    <property type="evidence" value="ECO:0007669"/>
    <property type="project" value="TreeGrafter"/>
</dbReference>
<keyword evidence="9" id="KW-0539">Nucleus</keyword>
<evidence type="ECO:0000256" key="11">
    <source>
        <dbReference type="SAM" id="MobiDB-lite"/>
    </source>
</evidence>
<proteinExistence type="inferred from homology"/>
<dbReference type="SUPFAM" id="SSF47459">
    <property type="entry name" value="HLH, helix-loop-helix DNA-binding domain"/>
    <property type="match status" value="1"/>
</dbReference>
<reference evidence="13 14" key="1">
    <citation type="submission" date="2020-08" db="EMBL/GenBank/DDBJ databases">
        <authorList>
            <person name="Hejnol A."/>
        </authorList>
    </citation>
    <scope>NUCLEOTIDE SEQUENCE [LARGE SCALE GENOMIC DNA]</scope>
</reference>
<keyword evidence="7" id="KW-0010">Activator</keyword>
<evidence type="ECO:0000256" key="3">
    <source>
        <dbReference type="ARBA" id="ARBA00022491"/>
    </source>
</evidence>
<dbReference type="GO" id="GO:0003700">
    <property type="term" value="F:DNA-binding transcription factor activity"/>
    <property type="evidence" value="ECO:0007669"/>
    <property type="project" value="TreeGrafter"/>
</dbReference>
<dbReference type="FunFam" id="4.10.280.10:FF:000023">
    <property type="entry name" value="MAX isoform 13"/>
    <property type="match status" value="1"/>
</dbReference>
<dbReference type="AlphaFoldDB" id="A0A7I8VYG3"/>
<keyword evidence="4" id="KW-0597">Phosphoprotein</keyword>
<evidence type="ECO:0000256" key="4">
    <source>
        <dbReference type="ARBA" id="ARBA00022553"/>
    </source>
</evidence>
<feature type="region of interest" description="Disordered" evidence="11">
    <location>
        <begin position="1"/>
        <end position="67"/>
    </location>
</feature>
<feature type="compositionally biased region" description="Low complexity" evidence="11">
    <location>
        <begin position="126"/>
        <end position="139"/>
    </location>
</feature>
<feature type="compositionally biased region" description="Acidic residues" evidence="11">
    <location>
        <begin position="1"/>
        <end position="18"/>
    </location>
</feature>
<name>A0A7I8VYG3_9ANNE</name>
<dbReference type="EMBL" id="CAJFCJ010000014">
    <property type="protein sequence ID" value="CAD5121376.1"/>
    <property type="molecule type" value="Genomic_DNA"/>
</dbReference>
<feature type="compositionally biased region" description="Basic and acidic residues" evidence="11">
    <location>
        <begin position="37"/>
        <end position="49"/>
    </location>
</feature>
<keyword evidence="5" id="KW-0805">Transcription regulation</keyword>
<evidence type="ECO:0000256" key="10">
    <source>
        <dbReference type="ARBA" id="ARBA00029944"/>
    </source>
</evidence>
<feature type="domain" description="BHLH" evidence="12">
    <location>
        <begin position="31"/>
        <end position="82"/>
    </location>
</feature>
<dbReference type="GO" id="GO:0003677">
    <property type="term" value="F:DNA binding"/>
    <property type="evidence" value="ECO:0007669"/>
    <property type="project" value="UniProtKB-KW"/>
</dbReference>
<keyword evidence="6" id="KW-0238">DNA-binding</keyword>
<dbReference type="Gene3D" id="4.10.280.10">
    <property type="entry name" value="Helix-loop-helix DNA-binding domain"/>
    <property type="match status" value="1"/>
</dbReference>
<dbReference type="PANTHER" id="PTHR10328">
    <property type="entry name" value="PROTEIN MAX MYC-ASSOCIATED FACTOR X"/>
    <property type="match status" value="1"/>
</dbReference>
<evidence type="ECO:0000256" key="2">
    <source>
        <dbReference type="ARBA" id="ARBA00017633"/>
    </source>
</evidence>
<gene>
    <name evidence="13" type="ORF">DGYR_LOCUS9338</name>
</gene>
<dbReference type="PROSITE" id="PS50888">
    <property type="entry name" value="BHLH"/>
    <property type="match status" value="1"/>
</dbReference>
<evidence type="ECO:0000256" key="5">
    <source>
        <dbReference type="ARBA" id="ARBA00023015"/>
    </source>
</evidence>
<dbReference type="CDD" id="cd11406">
    <property type="entry name" value="bHLHzip_Max"/>
    <property type="match status" value="1"/>
</dbReference>